<evidence type="ECO:0000256" key="1">
    <source>
        <dbReference type="SAM" id="MobiDB-lite"/>
    </source>
</evidence>
<feature type="compositionally biased region" description="Low complexity" evidence="1">
    <location>
        <begin position="28"/>
        <end position="49"/>
    </location>
</feature>
<dbReference type="AlphaFoldDB" id="A0A151NXQ1"/>
<feature type="region of interest" description="Disordered" evidence="1">
    <location>
        <begin position="1"/>
        <end position="72"/>
    </location>
</feature>
<reference evidence="2 3" key="1">
    <citation type="journal article" date="2012" name="Genome Biol.">
        <title>Sequencing three crocodilian genomes to illuminate the evolution of archosaurs and amniotes.</title>
        <authorList>
            <person name="St John J.A."/>
            <person name="Braun E.L."/>
            <person name="Isberg S.R."/>
            <person name="Miles L.G."/>
            <person name="Chong A.Y."/>
            <person name="Gongora J."/>
            <person name="Dalzell P."/>
            <person name="Moran C."/>
            <person name="Bed'hom B."/>
            <person name="Abzhanov A."/>
            <person name="Burgess S.C."/>
            <person name="Cooksey A.M."/>
            <person name="Castoe T.A."/>
            <person name="Crawford N.G."/>
            <person name="Densmore L.D."/>
            <person name="Drew J.C."/>
            <person name="Edwards S.V."/>
            <person name="Faircloth B.C."/>
            <person name="Fujita M.K."/>
            <person name="Greenwold M.J."/>
            <person name="Hoffmann F.G."/>
            <person name="Howard J.M."/>
            <person name="Iguchi T."/>
            <person name="Janes D.E."/>
            <person name="Khan S.Y."/>
            <person name="Kohno S."/>
            <person name="de Koning A.J."/>
            <person name="Lance S.L."/>
            <person name="McCarthy F.M."/>
            <person name="McCormack J.E."/>
            <person name="Merchant M.E."/>
            <person name="Peterson D.G."/>
            <person name="Pollock D.D."/>
            <person name="Pourmand N."/>
            <person name="Raney B.J."/>
            <person name="Roessler K.A."/>
            <person name="Sanford J.R."/>
            <person name="Sawyer R.H."/>
            <person name="Schmidt C.J."/>
            <person name="Triplett E.W."/>
            <person name="Tuberville T.D."/>
            <person name="Venegas-Anaya M."/>
            <person name="Howard J.T."/>
            <person name="Jarvis E.D."/>
            <person name="Guillette L.J.Jr."/>
            <person name="Glenn T.C."/>
            <person name="Green R.E."/>
            <person name="Ray D.A."/>
        </authorList>
    </citation>
    <scope>NUCLEOTIDE SEQUENCE [LARGE SCALE GENOMIC DNA]</scope>
    <source>
        <strain evidence="2">KSC_2009_1</strain>
    </source>
</reference>
<gene>
    <name evidence="2" type="ORF">Y1Q_0011047</name>
</gene>
<dbReference type="Proteomes" id="UP000050525">
    <property type="component" value="Unassembled WGS sequence"/>
</dbReference>
<sequence>MGRLSGQPRTAPSAPPRAGVDSSRCRRAGGARVGPLGRGGAEPAARAPGCYGESAREAPQLLIPDTSPRPPLPYCVGPGRTELACLPTHGRPIQLNGSSNWNDSG</sequence>
<proteinExistence type="predicted"/>
<keyword evidence="3" id="KW-1185">Reference proteome</keyword>
<protein>
    <submittedName>
        <fullName evidence="2">Uncharacterized protein</fullName>
    </submittedName>
</protein>
<organism evidence="2 3">
    <name type="scientific">Alligator mississippiensis</name>
    <name type="common">American alligator</name>
    <dbReference type="NCBI Taxonomy" id="8496"/>
    <lineage>
        <taxon>Eukaryota</taxon>
        <taxon>Metazoa</taxon>
        <taxon>Chordata</taxon>
        <taxon>Craniata</taxon>
        <taxon>Vertebrata</taxon>
        <taxon>Euteleostomi</taxon>
        <taxon>Archelosauria</taxon>
        <taxon>Archosauria</taxon>
        <taxon>Crocodylia</taxon>
        <taxon>Alligatoridae</taxon>
        <taxon>Alligatorinae</taxon>
        <taxon>Alligator</taxon>
    </lineage>
</organism>
<evidence type="ECO:0000313" key="2">
    <source>
        <dbReference type="EMBL" id="KYO41205.1"/>
    </source>
</evidence>
<comment type="caution">
    <text evidence="2">The sequence shown here is derived from an EMBL/GenBank/DDBJ whole genome shotgun (WGS) entry which is preliminary data.</text>
</comment>
<evidence type="ECO:0000313" key="3">
    <source>
        <dbReference type="Proteomes" id="UP000050525"/>
    </source>
</evidence>
<accession>A0A151NXQ1</accession>
<name>A0A151NXQ1_ALLMI</name>
<dbReference type="EMBL" id="AKHW03001657">
    <property type="protein sequence ID" value="KYO41205.1"/>
    <property type="molecule type" value="Genomic_DNA"/>
</dbReference>